<comment type="subunit">
    <text evidence="10">Monomer.</text>
</comment>
<evidence type="ECO:0000259" key="11">
    <source>
        <dbReference type="Pfam" id="PF02394"/>
    </source>
</evidence>
<evidence type="ECO:0000256" key="3">
    <source>
        <dbReference type="ARBA" id="ARBA00010448"/>
    </source>
</evidence>
<evidence type="ECO:0000256" key="5">
    <source>
        <dbReference type="ARBA" id="ARBA00022514"/>
    </source>
</evidence>
<dbReference type="GO" id="GO:0001660">
    <property type="term" value="P:fever generation"/>
    <property type="evidence" value="ECO:0007669"/>
    <property type="project" value="UniProtKB-UniRule"/>
</dbReference>
<dbReference type="GeneID" id="108711577"/>
<dbReference type="SUPFAM" id="SSF50353">
    <property type="entry name" value="Cytokine"/>
    <property type="match status" value="1"/>
</dbReference>
<evidence type="ECO:0000256" key="9">
    <source>
        <dbReference type="ARBA" id="ARBA00023246"/>
    </source>
</evidence>
<accession>A0A8J1MMF6</accession>
<evidence type="ECO:0000256" key="8">
    <source>
        <dbReference type="ARBA" id="ARBA00023198"/>
    </source>
</evidence>
<dbReference type="Gene3D" id="2.80.10.50">
    <property type="match status" value="1"/>
</dbReference>
<keyword evidence="7 10" id="KW-0666">Pyrogen</keyword>
<dbReference type="PRINTS" id="PR00264">
    <property type="entry name" value="INTERLEUKIN1"/>
</dbReference>
<name>A0A8J1MMF6_XENLA</name>
<evidence type="ECO:0000313" key="13">
    <source>
        <dbReference type="RefSeq" id="XP_041442917.1"/>
    </source>
</evidence>
<dbReference type="InterPro" id="IPR008996">
    <property type="entry name" value="IL1/FGF"/>
</dbReference>
<keyword evidence="12" id="KW-1185">Reference proteome</keyword>
<dbReference type="GO" id="GO:0010628">
    <property type="term" value="P:positive regulation of gene expression"/>
    <property type="evidence" value="ECO:0007669"/>
    <property type="project" value="TreeGrafter"/>
</dbReference>
<dbReference type="InterPro" id="IPR003502">
    <property type="entry name" value="IL-1_propep"/>
</dbReference>
<dbReference type="GO" id="GO:0006955">
    <property type="term" value="P:immune response"/>
    <property type="evidence" value="ECO:0000318"/>
    <property type="project" value="GO_Central"/>
</dbReference>
<keyword evidence="9 10" id="KW-0497">Mitogen</keyword>
<dbReference type="PRINTS" id="PR01357">
    <property type="entry name" value="INTRLEUKN1AB"/>
</dbReference>
<evidence type="ECO:0000256" key="6">
    <source>
        <dbReference type="ARBA" id="ARBA00022525"/>
    </source>
</evidence>
<dbReference type="GO" id="GO:0006954">
    <property type="term" value="P:inflammatory response"/>
    <property type="evidence" value="ECO:0000318"/>
    <property type="project" value="GO_Central"/>
</dbReference>
<protein>
    <recommendedName>
        <fullName evidence="10">Interleukin-1</fullName>
    </recommendedName>
</protein>
<sequence>MSLVPDLNSIPMESCSGDHEMFYSDSPSGMKNYMEDDSQWQSNPSHCSPYKLDVHVQITHGKGSLLSFRKAIILVVAVEKLKRGTKTFFGDEDLLGLLDSIFVEEEIAFSQATETFASTSRYRYQRAATCRIKDASNKCFVMQSFHGNAQLVALQLQGSNIEREEKVSMTFYTSTPLPGGNKRPVALGLSKSNLYLSCIATGDDQESPKIYLEKISNIKDLKGEDLNRFIFMKSRNGLKATSTHSFESAAFPGWYISTSQRENELVQIVHQKNQEDIKDFNIFPTA</sequence>
<dbReference type="PANTHER" id="PTHR10078">
    <property type="entry name" value="INTERLEUKIN-1 FAMILY MEMBER"/>
    <property type="match status" value="1"/>
</dbReference>
<dbReference type="PANTHER" id="PTHR10078:SF36">
    <property type="entry name" value="INTERLEUKIN-1"/>
    <property type="match status" value="1"/>
</dbReference>
<reference evidence="13" key="1">
    <citation type="submission" date="2025-08" db="UniProtKB">
        <authorList>
            <consortium name="RefSeq"/>
        </authorList>
    </citation>
    <scope>IDENTIFICATION</scope>
    <source>
        <strain evidence="13">J_2021</strain>
        <tissue evidence="13">Erythrocytes</tissue>
    </source>
</reference>
<evidence type="ECO:0000256" key="1">
    <source>
        <dbReference type="ARBA" id="ARBA00004496"/>
    </source>
</evidence>
<dbReference type="GO" id="GO:0019221">
    <property type="term" value="P:cytokine-mediated signaling pathway"/>
    <property type="evidence" value="ECO:0000318"/>
    <property type="project" value="GO_Central"/>
</dbReference>
<dbReference type="AlphaFoldDB" id="A0A8J1MMF6"/>
<proteinExistence type="inferred from homology"/>
<dbReference type="CDD" id="cd23296">
    <property type="entry name" value="beta-trefoil_IL1B"/>
    <property type="match status" value="1"/>
</dbReference>
<dbReference type="SMART" id="SM00125">
    <property type="entry name" value="IL1"/>
    <property type="match status" value="1"/>
</dbReference>
<feature type="domain" description="Interleukin-1 propeptide" evidence="11">
    <location>
        <begin position="1"/>
        <end position="107"/>
    </location>
</feature>
<dbReference type="GO" id="GO:0005829">
    <property type="term" value="C:cytosol"/>
    <property type="evidence" value="ECO:0007669"/>
    <property type="project" value="UniProtKB-UniRule"/>
</dbReference>
<dbReference type="GO" id="GO:0005149">
    <property type="term" value="F:interleukin-1 receptor binding"/>
    <property type="evidence" value="ECO:0007669"/>
    <property type="project" value="UniProtKB-UniRule"/>
</dbReference>
<dbReference type="GO" id="GO:0005125">
    <property type="term" value="F:cytokine activity"/>
    <property type="evidence" value="ECO:0000318"/>
    <property type="project" value="GO_Central"/>
</dbReference>
<evidence type="ECO:0000256" key="7">
    <source>
        <dbReference type="ARBA" id="ARBA00022620"/>
    </source>
</evidence>
<dbReference type="Pfam" id="PF00340">
    <property type="entry name" value="IL1"/>
    <property type="match status" value="1"/>
</dbReference>
<evidence type="ECO:0000313" key="12">
    <source>
        <dbReference type="Proteomes" id="UP000186698"/>
    </source>
</evidence>
<dbReference type="GO" id="GO:0051781">
    <property type="term" value="P:positive regulation of cell division"/>
    <property type="evidence" value="ECO:0007669"/>
    <property type="project" value="UniProtKB-KW"/>
</dbReference>
<dbReference type="Pfam" id="PF02394">
    <property type="entry name" value="IL1_propep"/>
    <property type="match status" value="1"/>
</dbReference>
<dbReference type="KEGG" id="xla:108711577"/>
<organism evidence="12 13">
    <name type="scientific">Xenopus laevis</name>
    <name type="common">African clawed frog</name>
    <dbReference type="NCBI Taxonomy" id="8355"/>
    <lineage>
        <taxon>Eukaryota</taxon>
        <taxon>Metazoa</taxon>
        <taxon>Chordata</taxon>
        <taxon>Craniata</taxon>
        <taxon>Vertebrata</taxon>
        <taxon>Euteleostomi</taxon>
        <taxon>Amphibia</taxon>
        <taxon>Batrachia</taxon>
        <taxon>Anura</taxon>
        <taxon>Pipoidea</taxon>
        <taxon>Pipidae</taxon>
        <taxon>Xenopodinae</taxon>
        <taxon>Xenopus</taxon>
        <taxon>Xenopus</taxon>
    </lineage>
</organism>
<keyword evidence="8 10" id="KW-0395">Inflammatory response</keyword>
<dbReference type="GO" id="GO:0005615">
    <property type="term" value="C:extracellular space"/>
    <property type="evidence" value="ECO:0000318"/>
    <property type="project" value="GO_Central"/>
</dbReference>
<dbReference type="RefSeq" id="XP_041442917.1">
    <property type="nucleotide sequence ID" value="XM_041586983.1"/>
</dbReference>
<comment type="similarity">
    <text evidence="3 10">Belongs to the IL-1 family.</text>
</comment>
<evidence type="ECO:0000256" key="10">
    <source>
        <dbReference type="RuleBase" id="RU003753"/>
    </source>
</evidence>
<dbReference type="PRINTS" id="PR01359">
    <property type="entry name" value="INTRLEUKIN1B"/>
</dbReference>
<dbReference type="GO" id="GO:0071222">
    <property type="term" value="P:cellular response to lipopolysaccharide"/>
    <property type="evidence" value="ECO:0000318"/>
    <property type="project" value="GO_Central"/>
</dbReference>
<dbReference type="Proteomes" id="UP000186698">
    <property type="component" value="Chromosome 3L"/>
</dbReference>
<dbReference type="InterPro" id="IPR020877">
    <property type="entry name" value="IL-1_CS"/>
</dbReference>
<keyword evidence="4" id="KW-0963">Cytoplasm</keyword>
<evidence type="ECO:0000256" key="4">
    <source>
        <dbReference type="ARBA" id="ARBA00022490"/>
    </source>
</evidence>
<keyword evidence="5 10" id="KW-0202">Cytokine</keyword>
<keyword evidence="6 10" id="KW-0964">Secreted</keyword>
<dbReference type="PROSITE" id="PS00253">
    <property type="entry name" value="INTERLEUKIN_1"/>
    <property type="match status" value="1"/>
</dbReference>
<dbReference type="InterPro" id="IPR000975">
    <property type="entry name" value="IL-1_fam"/>
</dbReference>
<dbReference type="OrthoDB" id="9449069at2759"/>
<comment type="subcellular location">
    <subcellularLocation>
        <location evidence="1">Cytoplasm</location>
    </subcellularLocation>
    <subcellularLocation>
        <location evidence="2 10">Secreted</location>
    </subcellularLocation>
</comment>
<evidence type="ECO:0000256" key="2">
    <source>
        <dbReference type="ARBA" id="ARBA00004613"/>
    </source>
</evidence>
<dbReference type="CTD" id="108711577"/>
<gene>
    <name evidence="13" type="primary">il1b.L</name>
</gene>